<evidence type="ECO:0000259" key="7">
    <source>
        <dbReference type="Pfam" id="PF23559"/>
    </source>
</evidence>
<gene>
    <name evidence="8" type="ORF">Sangu_2686100</name>
</gene>
<dbReference type="PANTHER" id="PTHR15140">
    <property type="entry name" value="TUBULIN-SPECIFIC CHAPERONE E"/>
    <property type="match status" value="1"/>
</dbReference>
<proteinExistence type="inferred from homology"/>
<protein>
    <submittedName>
        <fullName evidence="8">Late blight resistance proteinR1A-10</fullName>
    </submittedName>
</protein>
<dbReference type="GO" id="GO:0005524">
    <property type="term" value="F:ATP binding"/>
    <property type="evidence" value="ECO:0007669"/>
    <property type="project" value="UniProtKB-KW"/>
</dbReference>
<accession>A0AAW2J1A7</accession>
<dbReference type="SUPFAM" id="SSF52058">
    <property type="entry name" value="L domain-like"/>
    <property type="match status" value="1"/>
</dbReference>
<dbReference type="InterPro" id="IPR032675">
    <property type="entry name" value="LRR_dom_sf"/>
</dbReference>
<dbReference type="Pfam" id="PF23559">
    <property type="entry name" value="WHD_DRP"/>
    <property type="match status" value="1"/>
</dbReference>
<evidence type="ECO:0000256" key="1">
    <source>
        <dbReference type="ARBA" id="ARBA00008894"/>
    </source>
</evidence>
<keyword evidence="4" id="KW-0547">Nucleotide-binding</keyword>
<dbReference type="Gene3D" id="1.10.10.10">
    <property type="entry name" value="Winged helix-like DNA-binding domain superfamily/Winged helix DNA-binding domain"/>
    <property type="match status" value="1"/>
</dbReference>
<keyword evidence="2" id="KW-0433">Leucine-rich repeat</keyword>
<dbReference type="AlphaFoldDB" id="A0AAW2J1A7"/>
<keyword evidence="6" id="KW-0067">ATP-binding</keyword>
<reference evidence="8" key="1">
    <citation type="submission" date="2020-06" db="EMBL/GenBank/DDBJ databases">
        <authorList>
            <person name="Li T."/>
            <person name="Hu X."/>
            <person name="Zhang T."/>
            <person name="Song X."/>
            <person name="Zhang H."/>
            <person name="Dai N."/>
            <person name="Sheng W."/>
            <person name="Hou X."/>
            <person name="Wei L."/>
        </authorList>
    </citation>
    <scope>NUCLEOTIDE SEQUENCE</scope>
    <source>
        <strain evidence="8">G01</strain>
        <tissue evidence="8">Leaf</tissue>
    </source>
</reference>
<evidence type="ECO:0000256" key="4">
    <source>
        <dbReference type="ARBA" id="ARBA00022741"/>
    </source>
</evidence>
<feature type="domain" description="Disease resistance protein winged helix" evidence="7">
    <location>
        <begin position="4"/>
        <end position="74"/>
    </location>
</feature>
<comment type="caution">
    <text evidence="8">The sequence shown here is derived from an EMBL/GenBank/DDBJ whole genome shotgun (WGS) entry which is preliminary data.</text>
</comment>
<organism evidence="8">
    <name type="scientific">Sesamum angustifolium</name>
    <dbReference type="NCBI Taxonomy" id="2727405"/>
    <lineage>
        <taxon>Eukaryota</taxon>
        <taxon>Viridiplantae</taxon>
        <taxon>Streptophyta</taxon>
        <taxon>Embryophyta</taxon>
        <taxon>Tracheophyta</taxon>
        <taxon>Spermatophyta</taxon>
        <taxon>Magnoliopsida</taxon>
        <taxon>eudicotyledons</taxon>
        <taxon>Gunneridae</taxon>
        <taxon>Pentapetalae</taxon>
        <taxon>asterids</taxon>
        <taxon>lamiids</taxon>
        <taxon>Lamiales</taxon>
        <taxon>Pedaliaceae</taxon>
        <taxon>Sesamum</taxon>
    </lineage>
</organism>
<dbReference type="GO" id="GO:0006952">
    <property type="term" value="P:defense response"/>
    <property type="evidence" value="ECO:0007669"/>
    <property type="project" value="UniProtKB-KW"/>
</dbReference>
<dbReference type="Gene3D" id="3.80.10.10">
    <property type="entry name" value="Ribonuclease Inhibitor"/>
    <property type="match status" value="1"/>
</dbReference>
<dbReference type="PANTHER" id="PTHR15140:SF37">
    <property type="entry name" value="UBIQUITIN-LIKE DOMAIN-CONTAINING PROTEIN"/>
    <property type="match status" value="1"/>
</dbReference>
<dbReference type="InterPro" id="IPR058922">
    <property type="entry name" value="WHD_DRP"/>
</dbReference>
<dbReference type="FunFam" id="1.10.10.10:FF:000322">
    <property type="entry name" value="Probable disease resistance protein At1g63360"/>
    <property type="match status" value="1"/>
</dbReference>
<evidence type="ECO:0000256" key="3">
    <source>
        <dbReference type="ARBA" id="ARBA00022737"/>
    </source>
</evidence>
<dbReference type="InterPro" id="IPR036388">
    <property type="entry name" value="WH-like_DNA-bd_sf"/>
</dbReference>
<name>A0AAW2J1A7_9LAMI</name>
<dbReference type="EMBL" id="JACGWK010001483">
    <property type="protein sequence ID" value="KAL0287568.1"/>
    <property type="molecule type" value="Genomic_DNA"/>
</dbReference>
<keyword evidence="5" id="KW-0611">Plant defense</keyword>
<evidence type="ECO:0000256" key="2">
    <source>
        <dbReference type="ARBA" id="ARBA00022614"/>
    </source>
</evidence>
<evidence type="ECO:0000256" key="6">
    <source>
        <dbReference type="ARBA" id="ARBA00022840"/>
    </source>
</evidence>
<sequence>MGAFPEDYEIRVSKLVKLWMAEGFMKPSVSKSFEEGAEEYLDDLVKRSLVLVTRTKSTGKIKSCSVHDLVRDLCIRKAREEKFLLYATDRDVKRVLPKPIKDQHHLSIPYASPILFHNIYNPTIRTALFQHCVLFPSSLKGFRLLRVLDALTVTFMKFPVDVLELFHLRSFALENLQTLALLLNFKCSKRIGQIFPSLKTLSLIYEKLDRVLNWKLYGLHNLIHLHQLEKLKISMCIDDGESRVPLWEKLAFPMMLKKLTLDGFMLSQQDMATIGSLPNLHVLKLRRCSCGDCKWETTEGEFAQLKFLKIERTNLKHWVTEESSHFPSLERLLLDCGELREIPDVIGENPTLELIEVTETRWNKSLVDSAKCIKEKQKDYGNDNLQVQIREY</sequence>
<keyword evidence="3" id="KW-0677">Repeat</keyword>
<evidence type="ECO:0000313" key="8">
    <source>
        <dbReference type="EMBL" id="KAL0287568.1"/>
    </source>
</evidence>
<reference evidence="8" key="2">
    <citation type="journal article" date="2024" name="Plant">
        <title>Genomic evolution and insights into agronomic trait innovations of Sesamum species.</title>
        <authorList>
            <person name="Miao H."/>
            <person name="Wang L."/>
            <person name="Qu L."/>
            <person name="Liu H."/>
            <person name="Sun Y."/>
            <person name="Le M."/>
            <person name="Wang Q."/>
            <person name="Wei S."/>
            <person name="Zheng Y."/>
            <person name="Lin W."/>
            <person name="Duan Y."/>
            <person name="Cao H."/>
            <person name="Xiong S."/>
            <person name="Wang X."/>
            <person name="Wei L."/>
            <person name="Li C."/>
            <person name="Ma Q."/>
            <person name="Ju M."/>
            <person name="Zhao R."/>
            <person name="Li G."/>
            <person name="Mu C."/>
            <person name="Tian Q."/>
            <person name="Mei H."/>
            <person name="Zhang T."/>
            <person name="Gao T."/>
            <person name="Zhang H."/>
        </authorList>
    </citation>
    <scope>NUCLEOTIDE SEQUENCE</scope>
    <source>
        <strain evidence="8">G01</strain>
    </source>
</reference>
<comment type="similarity">
    <text evidence="1">Belongs to the disease resistance NB-LRR family.</text>
</comment>
<evidence type="ECO:0000256" key="5">
    <source>
        <dbReference type="ARBA" id="ARBA00022821"/>
    </source>
</evidence>